<feature type="domain" description="Response regulatory" evidence="4">
    <location>
        <begin position="6"/>
        <end position="122"/>
    </location>
</feature>
<name>A0A850E1J5_9MICO</name>
<dbReference type="InterPro" id="IPR016032">
    <property type="entry name" value="Sig_transdc_resp-reg_C-effctor"/>
</dbReference>
<dbReference type="Pfam" id="PF00196">
    <property type="entry name" value="GerE"/>
    <property type="match status" value="1"/>
</dbReference>
<protein>
    <submittedName>
        <fullName evidence="5">Response regulator transcription factor</fullName>
    </submittedName>
</protein>
<evidence type="ECO:0000313" key="6">
    <source>
        <dbReference type="Proteomes" id="UP000539146"/>
    </source>
</evidence>
<evidence type="ECO:0000259" key="4">
    <source>
        <dbReference type="PROSITE" id="PS50110"/>
    </source>
</evidence>
<dbReference type="AlphaFoldDB" id="A0A850E1J5"/>
<dbReference type="PANTHER" id="PTHR43214">
    <property type="entry name" value="TWO-COMPONENT RESPONSE REGULATOR"/>
    <property type="match status" value="1"/>
</dbReference>
<dbReference type="SUPFAM" id="SSF52172">
    <property type="entry name" value="CheY-like"/>
    <property type="match status" value="1"/>
</dbReference>
<dbReference type="InterPro" id="IPR039420">
    <property type="entry name" value="WalR-like"/>
</dbReference>
<dbReference type="Pfam" id="PF00072">
    <property type="entry name" value="Response_reg"/>
    <property type="match status" value="1"/>
</dbReference>
<dbReference type="GO" id="GO:0003677">
    <property type="term" value="F:DNA binding"/>
    <property type="evidence" value="ECO:0007669"/>
    <property type="project" value="UniProtKB-KW"/>
</dbReference>
<dbReference type="SMART" id="SM00448">
    <property type="entry name" value="REC"/>
    <property type="match status" value="1"/>
</dbReference>
<evidence type="ECO:0000256" key="2">
    <source>
        <dbReference type="PROSITE-ProRule" id="PRU00169"/>
    </source>
</evidence>
<feature type="modified residue" description="4-aspartylphosphate" evidence="2">
    <location>
        <position position="57"/>
    </location>
</feature>
<keyword evidence="1" id="KW-0238">DNA-binding</keyword>
<proteinExistence type="predicted"/>
<dbReference type="InterPro" id="IPR000792">
    <property type="entry name" value="Tscrpt_reg_LuxR_C"/>
</dbReference>
<accession>A0A850E1J5</accession>
<dbReference type="GO" id="GO:0006355">
    <property type="term" value="P:regulation of DNA-templated transcription"/>
    <property type="evidence" value="ECO:0007669"/>
    <property type="project" value="InterPro"/>
</dbReference>
<dbReference type="SUPFAM" id="SSF46894">
    <property type="entry name" value="C-terminal effector domain of the bipartite response regulators"/>
    <property type="match status" value="1"/>
</dbReference>
<dbReference type="EMBL" id="JABMCG010000125">
    <property type="protein sequence ID" value="NUU29513.1"/>
    <property type="molecule type" value="Genomic_DNA"/>
</dbReference>
<dbReference type="Proteomes" id="UP000539146">
    <property type="component" value="Unassembled WGS sequence"/>
</dbReference>
<keyword evidence="2" id="KW-0597">Phosphoprotein</keyword>
<evidence type="ECO:0000256" key="1">
    <source>
        <dbReference type="ARBA" id="ARBA00023125"/>
    </source>
</evidence>
<dbReference type="PROSITE" id="PS50110">
    <property type="entry name" value="RESPONSE_REGULATORY"/>
    <property type="match status" value="1"/>
</dbReference>
<dbReference type="InterPro" id="IPR011006">
    <property type="entry name" value="CheY-like_superfamily"/>
</dbReference>
<feature type="domain" description="HTH luxR-type" evidence="3">
    <location>
        <begin position="137"/>
        <end position="202"/>
    </location>
</feature>
<gene>
    <name evidence="5" type="ORF">HP467_15590</name>
</gene>
<evidence type="ECO:0000313" key="5">
    <source>
        <dbReference type="EMBL" id="NUU29513.1"/>
    </source>
</evidence>
<evidence type="ECO:0000259" key="3">
    <source>
        <dbReference type="PROSITE" id="PS50043"/>
    </source>
</evidence>
<dbReference type="CDD" id="cd06170">
    <property type="entry name" value="LuxR_C_like"/>
    <property type="match status" value="1"/>
</dbReference>
<sequence>MTDPIRVLLADDQALVRGALASLLSLERDIDVVAQVARGDEVLEAARTSRAAVALLDVEMPGADGLTAAATLARELPACRSLIVTTFGRPGYLRRALEAGAAGFVVKDTPAEQLADAVRRVAGGFRVVDPVLAAESLAAGPSPLTPRETDVLVAFRTASTVAGIAAVLHLSEGTVRNHLSAAIGKTAARNATEALRVAADNGWLIGT</sequence>
<dbReference type="SMART" id="SM00421">
    <property type="entry name" value="HTH_LUXR"/>
    <property type="match status" value="1"/>
</dbReference>
<comment type="caution">
    <text evidence="5">The sequence shown here is derived from an EMBL/GenBank/DDBJ whole genome shotgun (WGS) entry which is preliminary data.</text>
</comment>
<organism evidence="5 6">
    <name type="scientific">Curtobacterium citreum</name>
    <dbReference type="NCBI Taxonomy" id="2036"/>
    <lineage>
        <taxon>Bacteria</taxon>
        <taxon>Bacillati</taxon>
        <taxon>Actinomycetota</taxon>
        <taxon>Actinomycetes</taxon>
        <taxon>Micrococcales</taxon>
        <taxon>Microbacteriaceae</taxon>
        <taxon>Curtobacterium</taxon>
    </lineage>
</organism>
<dbReference type="Gene3D" id="3.40.50.2300">
    <property type="match status" value="1"/>
</dbReference>
<dbReference type="RefSeq" id="WP_058741533.1">
    <property type="nucleotide sequence ID" value="NZ_BAAAWP010000001.1"/>
</dbReference>
<dbReference type="PANTHER" id="PTHR43214:SF42">
    <property type="entry name" value="TRANSCRIPTIONAL REGULATORY PROTEIN DESR"/>
    <property type="match status" value="1"/>
</dbReference>
<dbReference type="GO" id="GO:0000160">
    <property type="term" value="P:phosphorelay signal transduction system"/>
    <property type="evidence" value="ECO:0007669"/>
    <property type="project" value="InterPro"/>
</dbReference>
<reference evidence="5 6" key="1">
    <citation type="submission" date="2020-05" db="EMBL/GenBank/DDBJ databases">
        <title>Genome Sequencing of Type Strains.</title>
        <authorList>
            <person name="Lemaire J.F."/>
            <person name="Inderbitzin P."/>
            <person name="Gregorio O.A."/>
            <person name="Collins S.B."/>
            <person name="Wespe N."/>
            <person name="Knight-Connoni V."/>
        </authorList>
    </citation>
    <scope>NUCLEOTIDE SEQUENCE [LARGE SCALE GENOMIC DNA]</scope>
    <source>
        <strain evidence="5 6">DSM 20512</strain>
    </source>
</reference>
<dbReference type="InterPro" id="IPR001789">
    <property type="entry name" value="Sig_transdc_resp-reg_receiver"/>
</dbReference>
<dbReference type="PROSITE" id="PS50043">
    <property type="entry name" value="HTH_LUXR_2"/>
    <property type="match status" value="1"/>
</dbReference>